<reference evidence="9 12" key="1">
    <citation type="journal article" date="2015" name="Genome Announc.">
        <title>Complete Genome Sequence of the Nitrogen-Fixing and Solvent-Producing Clostridium pasteurianum DSM 525.</title>
        <authorList>
            <person name="Poehlein A."/>
            <person name="Grosse-Honebrink A."/>
            <person name="Zhang Y."/>
            <person name="Minton N.P."/>
            <person name="Daniel R."/>
        </authorList>
    </citation>
    <scope>NUCLEOTIDE SEQUENCE [LARGE SCALE GENOMIC DNA]</scope>
    <source>
        <strain evidence="9">DSM 525</strain>
        <strain evidence="12">DSM 525 / ATCC 6013</strain>
    </source>
</reference>
<name>A0A0H3J0N5_CLOPA</name>
<feature type="transmembrane region" description="Helical" evidence="8">
    <location>
        <begin position="167"/>
        <end position="187"/>
    </location>
</feature>
<reference evidence="10 11" key="3">
    <citation type="journal article" name="Genome Announc.">
        <title>Improved Draft Genome Sequence of Clostridium pasteurianum Strain ATCC 6013 (DSM 525) Using a Hybrid Next-Generation Sequencing Approach.</title>
        <authorList>
            <person name="Pyne M.E."/>
            <person name="Utturkar S."/>
            <person name="Brown S.D."/>
            <person name="Moo-Young M."/>
            <person name="Chung D.A."/>
            <person name="Chou C.P."/>
        </authorList>
    </citation>
    <scope>NUCLEOTIDE SEQUENCE [LARGE SCALE GENOMIC DNA]</scope>
    <source>
        <strain evidence="10 11">ATCC 6013</strain>
    </source>
</reference>
<dbReference type="EMBL" id="CP009268">
    <property type="protein sequence ID" value="AJA50892.1"/>
    <property type="molecule type" value="Genomic_DNA"/>
</dbReference>
<feature type="transmembrane region" description="Helical" evidence="8">
    <location>
        <begin position="257"/>
        <end position="276"/>
    </location>
</feature>
<evidence type="ECO:0000256" key="8">
    <source>
        <dbReference type="SAM" id="Phobius"/>
    </source>
</evidence>
<sequence length="315" mass="34618">MDSLIYSLNATMPIFFVIVVGYVLKRIGMLNDNFVEVANKFNFKVTLPLLLCTDIGATNIIKNFDGKYILFCAIVTSICFWSIWFFTKKFMKDSYMKGAFVQASFRGSAAILGIAFVQNIYGTAGMAPMMIIGAVPLYNIYSVIVLTFEGKNSTEGNANIKNAFINIIKNPIIIGILLGMLISLLSINFPPMIDKTLKSFSVMASPLALVTIGAGFQGRKALAKIKPTLVASCLKLELQAAIFLPIAVYLGFRDQKLVALIIMLGSPTTVSCYIMAKNMNNDGILTSSIIVMTTLLSAFTLTFFIFILRSFELII</sequence>
<evidence type="ECO:0000256" key="1">
    <source>
        <dbReference type="ARBA" id="ARBA00004651"/>
    </source>
</evidence>
<dbReference type="PANTHER" id="PTHR36838">
    <property type="entry name" value="AUXIN EFFLUX CARRIER FAMILY PROTEIN"/>
    <property type="match status" value="1"/>
</dbReference>
<evidence type="ECO:0000313" key="11">
    <source>
        <dbReference type="Proteomes" id="UP000028042"/>
    </source>
</evidence>
<comment type="subcellular location">
    <subcellularLocation>
        <location evidence="1">Cell membrane</location>
        <topology evidence="1">Multi-pass membrane protein</topology>
    </subcellularLocation>
</comment>
<dbReference type="InterPro" id="IPR004776">
    <property type="entry name" value="Mem_transp_PIN-like"/>
</dbReference>
<reference evidence="10" key="2">
    <citation type="submission" date="2015-10" db="EMBL/GenBank/DDBJ databases">
        <title>Improved Draft Genome Sequence of Clostridium pasteurianum Strain ATCC 6013 (DSM 525) Using a Hybrid Next-Generation Sequencing Approach.</title>
        <authorList>
            <person name="Pyne M.E."/>
            <person name="Utturkar S.M."/>
            <person name="Brown S.D."/>
            <person name="Moo-Young M."/>
            <person name="Chung D.A."/>
            <person name="Chou P.C."/>
        </authorList>
    </citation>
    <scope>NUCLEOTIDE SEQUENCE</scope>
    <source>
        <strain evidence="10">ATCC 6013</strain>
    </source>
</reference>
<dbReference type="InterPro" id="IPR038770">
    <property type="entry name" value="Na+/solute_symporter_sf"/>
</dbReference>
<dbReference type="GeneID" id="93073016"/>
<accession>A0A0H3J0N5</accession>
<dbReference type="Pfam" id="PF03547">
    <property type="entry name" value="Mem_trans"/>
    <property type="match status" value="1"/>
</dbReference>
<evidence type="ECO:0000313" key="12">
    <source>
        <dbReference type="Proteomes" id="UP000030905"/>
    </source>
</evidence>
<dbReference type="PANTHER" id="PTHR36838:SF4">
    <property type="entry name" value="AUXIN EFFLUX CARRIER FAMILY PROTEIN"/>
    <property type="match status" value="1"/>
</dbReference>
<evidence type="ECO:0000256" key="5">
    <source>
        <dbReference type="ARBA" id="ARBA00022692"/>
    </source>
</evidence>
<proteinExistence type="inferred from homology"/>
<dbReference type="KEGG" id="cpat:CLPA_c08040"/>
<evidence type="ECO:0000256" key="3">
    <source>
        <dbReference type="ARBA" id="ARBA00022448"/>
    </source>
</evidence>
<evidence type="ECO:0000313" key="10">
    <source>
        <dbReference type="EMBL" id="KRU13099.1"/>
    </source>
</evidence>
<gene>
    <name evidence="9" type="ORF">CLPA_c08040</name>
    <name evidence="10" type="ORF">CP6013_02347</name>
</gene>
<keyword evidence="12" id="KW-1185">Reference proteome</keyword>
<evidence type="ECO:0000256" key="7">
    <source>
        <dbReference type="ARBA" id="ARBA00023136"/>
    </source>
</evidence>
<dbReference type="eggNOG" id="COG0679">
    <property type="taxonomic scope" value="Bacteria"/>
</dbReference>
<feature type="transmembrane region" description="Helical" evidence="8">
    <location>
        <begin position="199"/>
        <end position="216"/>
    </location>
</feature>
<dbReference type="RefSeq" id="WP_003446940.1">
    <property type="nucleotide sequence ID" value="NZ_ANZB01000013.1"/>
</dbReference>
<comment type="similarity">
    <text evidence="2">Belongs to the auxin efflux carrier (TC 2.A.69) family.</text>
</comment>
<evidence type="ECO:0000256" key="2">
    <source>
        <dbReference type="ARBA" id="ARBA00010145"/>
    </source>
</evidence>
<dbReference type="GO" id="GO:0005886">
    <property type="term" value="C:plasma membrane"/>
    <property type="evidence" value="ECO:0007669"/>
    <property type="project" value="UniProtKB-SubCell"/>
</dbReference>
<feature type="transmembrane region" description="Helical" evidence="8">
    <location>
        <begin position="68"/>
        <end position="87"/>
    </location>
</feature>
<dbReference type="Proteomes" id="UP000028042">
    <property type="component" value="Unassembled WGS sequence"/>
</dbReference>
<feature type="transmembrane region" description="Helical" evidence="8">
    <location>
        <begin position="6"/>
        <end position="24"/>
    </location>
</feature>
<dbReference type="EMBL" id="JPGY02000001">
    <property type="protein sequence ID" value="KRU13099.1"/>
    <property type="molecule type" value="Genomic_DNA"/>
</dbReference>
<evidence type="ECO:0000256" key="4">
    <source>
        <dbReference type="ARBA" id="ARBA00022475"/>
    </source>
</evidence>
<evidence type="ECO:0000313" key="9">
    <source>
        <dbReference type="EMBL" id="AJA50892.1"/>
    </source>
</evidence>
<dbReference type="KEGG" id="cpae:CPAST_c08040"/>
<evidence type="ECO:0000256" key="6">
    <source>
        <dbReference type="ARBA" id="ARBA00022989"/>
    </source>
</evidence>
<organism evidence="9 12">
    <name type="scientific">Clostridium pasteurianum DSM 525 = ATCC 6013</name>
    <dbReference type="NCBI Taxonomy" id="1262449"/>
    <lineage>
        <taxon>Bacteria</taxon>
        <taxon>Bacillati</taxon>
        <taxon>Bacillota</taxon>
        <taxon>Clostridia</taxon>
        <taxon>Eubacteriales</taxon>
        <taxon>Clostridiaceae</taxon>
        <taxon>Clostridium</taxon>
    </lineage>
</organism>
<feature type="transmembrane region" description="Helical" evidence="8">
    <location>
        <begin position="127"/>
        <end position="146"/>
    </location>
</feature>
<dbReference type="GO" id="GO:0055085">
    <property type="term" value="P:transmembrane transport"/>
    <property type="evidence" value="ECO:0007669"/>
    <property type="project" value="InterPro"/>
</dbReference>
<dbReference type="PATRIC" id="fig|1262449.3.peg.3224"/>
<protein>
    <submittedName>
        <fullName evidence="10">Auxin Efflux Carrier</fullName>
    </submittedName>
    <submittedName>
        <fullName evidence="9">Permease</fullName>
    </submittedName>
</protein>
<keyword evidence="7 8" id="KW-0472">Membrane</keyword>
<feature type="transmembrane region" description="Helical" evidence="8">
    <location>
        <begin position="288"/>
        <end position="308"/>
    </location>
</feature>
<keyword evidence="4" id="KW-1003">Cell membrane</keyword>
<dbReference type="Gene3D" id="1.20.1530.20">
    <property type="match status" value="1"/>
</dbReference>
<keyword evidence="3" id="KW-0813">Transport</keyword>
<dbReference type="Proteomes" id="UP000030905">
    <property type="component" value="Chromosome"/>
</dbReference>
<dbReference type="AlphaFoldDB" id="A0A0H3J0N5"/>
<keyword evidence="6 8" id="KW-1133">Transmembrane helix</keyword>
<keyword evidence="5 8" id="KW-0812">Transmembrane</keyword>